<feature type="region of interest" description="Disordered" evidence="7">
    <location>
        <begin position="1"/>
        <end position="28"/>
    </location>
</feature>
<dbReference type="SUPFAM" id="SSF55874">
    <property type="entry name" value="ATPase domain of HSP90 chaperone/DNA topoisomerase II/histidine kinase"/>
    <property type="match status" value="1"/>
</dbReference>
<dbReference type="InterPro" id="IPR001789">
    <property type="entry name" value="Sig_transdc_resp-reg_receiver"/>
</dbReference>
<dbReference type="GO" id="GO:0000155">
    <property type="term" value="F:phosphorelay sensor kinase activity"/>
    <property type="evidence" value="ECO:0007669"/>
    <property type="project" value="InterPro"/>
</dbReference>
<evidence type="ECO:0000313" key="11">
    <source>
        <dbReference type="EMBL" id="THV02547.1"/>
    </source>
</evidence>
<keyword evidence="3 6" id="KW-0597">Phosphoprotein</keyword>
<dbReference type="Gene3D" id="3.40.50.2300">
    <property type="match status" value="1"/>
</dbReference>
<comment type="catalytic activity">
    <reaction evidence="1">
        <text>ATP + protein L-histidine = ADP + protein N-phospho-L-histidine.</text>
        <dbReference type="EC" id="2.7.13.3"/>
    </reaction>
</comment>
<evidence type="ECO:0000256" key="8">
    <source>
        <dbReference type="SAM" id="Phobius"/>
    </source>
</evidence>
<name>A0A4S8MII9_DENBC</name>
<dbReference type="GO" id="GO:0009927">
    <property type="term" value="F:histidine phosphotransfer kinase activity"/>
    <property type="evidence" value="ECO:0007669"/>
    <property type="project" value="TreeGrafter"/>
</dbReference>
<dbReference type="Pfam" id="PF02518">
    <property type="entry name" value="HATPase_c"/>
    <property type="match status" value="1"/>
</dbReference>
<dbReference type="InterPro" id="IPR003661">
    <property type="entry name" value="HisK_dim/P_dom"/>
</dbReference>
<dbReference type="SMART" id="SM00388">
    <property type="entry name" value="HisKA"/>
    <property type="match status" value="1"/>
</dbReference>
<feature type="domain" description="Histidine kinase" evidence="9">
    <location>
        <begin position="290"/>
        <end position="577"/>
    </location>
</feature>
<feature type="region of interest" description="Disordered" evidence="7">
    <location>
        <begin position="776"/>
        <end position="811"/>
    </location>
</feature>
<feature type="transmembrane region" description="Helical" evidence="8">
    <location>
        <begin position="112"/>
        <end position="134"/>
    </location>
</feature>
<evidence type="ECO:0000256" key="1">
    <source>
        <dbReference type="ARBA" id="ARBA00000085"/>
    </source>
</evidence>
<keyword evidence="12" id="KW-1185">Reference proteome</keyword>
<feature type="compositionally biased region" description="Polar residues" evidence="7">
    <location>
        <begin position="876"/>
        <end position="891"/>
    </location>
</feature>
<dbReference type="SUPFAM" id="SSF47384">
    <property type="entry name" value="Homodimeric domain of signal transducing histidine kinase"/>
    <property type="match status" value="1"/>
</dbReference>
<evidence type="ECO:0000313" key="12">
    <source>
        <dbReference type="Proteomes" id="UP000297245"/>
    </source>
</evidence>
<organism evidence="11 12">
    <name type="scientific">Dendrothele bispora (strain CBS 962.96)</name>
    <dbReference type="NCBI Taxonomy" id="1314807"/>
    <lineage>
        <taxon>Eukaryota</taxon>
        <taxon>Fungi</taxon>
        <taxon>Dikarya</taxon>
        <taxon>Basidiomycota</taxon>
        <taxon>Agaricomycotina</taxon>
        <taxon>Agaricomycetes</taxon>
        <taxon>Agaricomycetidae</taxon>
        <taxon>Agaricales</taxon>
        <taxon>Agaricales incertae sedis</taxon>
        <taxon>Dendrothele</taxon>
    </lineage>
</organism>
<evidence type="ECO:0000256" key="6">
    <source>
        <dbReference type="PROSITE-ProRule" id="PRU00169"/>
    </source>
</evidence>
<dbReference type="PRINTS" id="PR00344">
    <property type="entry name" value="BCTRLSENSOR"/>
</dbReference>
<feature type="transmembrane region" description="Helical" evidence="8">
    <location>
        <begin position="84"/>
        <end position="103"/>
    </location>
</feature>
<dbReference type="Pfam" id="PF00512">
    <property type="entry name" value="HisKA"/>
    <property type="match status" value="1"/>
</dbReference>
<reference evidence="11 12" key="1">
    <citation type="journal article" date="2019" name="Nat. Ecol. Evol.">
        <title>Megaphylogeny resolves global patterns of mushroom evolution.</title>
        <authorList>
            <person name="Varga T."/>
            <person name="Krizsan K."/>
            <person name="Foldi C."/>
            <person name="Dima B."/>
            <person name="Sanchez-Garcia M."/>
            <person name="Sanchez-Ramirez S."/>
            <person name="Szollosi G.J."/>
            <person name="Szarkandi J.G."/>
            <person name="Papp V."/>
            <person name="Albert L."/>
            <person name="Andreopoulos W."/>
            <person name="Angelini C."/>
            <person name="Antonin V."/>
            <person name="Barry K.W."/>
            <person name="Bougher N.L."/>
            <person name="Buchanan P."/>
            <person name="Buyck B."/>
            <person name="Bense V."/>
            <person name="Catcheside P."/>
            <person name="Chovatia M."/>
            <person name="Cooper J."/>
            <person name="Damon W."/>
            <person name="Desjardin D."/>
            <person name="Finy P."/>
            <person name="Geml J."/>
            <person name="Haridas S."/>
            <person name="Hughes K."/>
            <person name="Justo A."/>
            <person name="Karasinski D."/>
            <person name="Kautmanova I."/>
            <person name="Kiss B."/>
            <person name="Kocsube S."/>
            <person name="Kotiranta H."/>
            <person name="LaButti K.M."/>
            <person name="Lechner B.E."/>
            <person name="Liimatainen K."/>
            <person name="Lipzen A."/>
            <person name="Lukacs Z."/>
            <person name="Mihaltcheva S."/>
            <person name="Morgado L.N."/>
            <person name="Niskanen T."/>
            <person name="Noordeloos M.E."/>
            <person name="Ohm R.A."/>
            <person name="Ortiz-Santana B."/>
            <person name="Ovrebo C."/>
            <person name="Racz N."/>
            <person name="Riley R."/>
            <person name="Savchenko A."/>
            <person name="Shiryaev A."/>
            <person name="Soop K."/>
            <person name="Spirin V."/>
            <person name="Szebenyi C."/>
            <person name="Tomsovsky M."/>
            <person name="Tulloss R.E."/>
            <person name="Uehling J."/>
            <person name="Grigoriev I.V."/>
            <person name="Vagvolgyi C."/>
            <person name="Papp T."/>
            <person name="Martin F.M."/>
            <person name="Miettinen O."/>
            <person name="Hibbett D.S."/>
            <person name="Nagy L.G."/>
        </authorList>
    </citation>
    <scope>NUCLEOTIDE SEQUENCE [LARGE SCALE GENOMIC DNA]</scope>
    <source>
        <strain evidence="11 12">CBS 962.96</strain>
    </source>
</reference>
<feature type="compositionally biased region" description="Low complexity" evidence="7">
    <location>
        <begin position="683"/>
        <end position="699"/>
    </location>
</feature>
<dbReference type="CDD" id="cd00082">
    <property type="entry name" value="HisKA"/>
    <property type="match status" value="1"/>
</dbReference>
<feature type="transmembrane region" description="Helical" evidence="8">
    <location>
        <begin position="204"/>
        <end position="222"/>
    </location>
</feature>
<proteinExistence type="predicted"/>
<accession>A0A4S8MII9</accession>
<dbReference type="PANTHER" id="PTHR43047">
    <property type="entry name" value="TWO-COMPONENT HISTIDINE PROTEIN KINASE"/>
    <property type="match status" value="1"/>
</dbReference>
<keyword evidence="8" id="KW-1133">Transmembrane helix</keyword>
<evidence type="ECO:0000259" key="9">
    <source>
        <dbReference type="PROSITE" id="PS50109"/>
    </source>
</evidence>
<keyword evidence="5" id="KW-0418">Kinase</keyword>
<evidence type="ECO:0000256" key="3">
    <source>
        <dbReference type="ARBA" id="ARBA00022553"/>
    </source>
</evidence>
<dbReference type="InterPro" id="IPR036097">
    <property type="entry name" value="HisK_dim/P_sf"/>
</dbReference>
<dbReference type="EMBL" id="ML179076">
    <property type="protein sequence ID" value="THV02547.1"/>
    <property type="molecule type" value="Genomic_DNA"/>
</dbReference>
<gene>
    <name evidence="11" type="ORF">K435DRAFT_749269</name>
</gene>
<feature type="region of interest" description="Disordered" evidence="7">
    <location>
        <begin position="669"/>
        <end position="759"/>
    </location>
</feature>
<feature type="domain" description="Response regulatory" evidence="10">
    <location>
        <begin position="819"/>
        <end position="994"/>
    </location>
</feature>
<dbReference type="PANTHER" id="PTHR43047:SF66">
    <property type="entry name" value="HISKA"/>
    <property type="match status" value="1"/>
</dbReference>
<feature type="transmembrane region" description="Helical" evidence="8">
    <location>
        <begin position="228"/>
        <end position="247"/>
    </location>
</feature>
<feature type="region of interest" description="Disordered" evidence="7">
    <location>
        <begin position="872"/>
        <end position="918"/>
    </location>
</feature>
<feature type="compositionally biased region" description="Polar residues" evidence="7">
    <location>
        <begin position="724"/>
        <end position="736"/>
    </location>
</feature>
<protein>
    <recommendedName>
        <fullName evidence="2">histidine kinase</fullName>
        <ecNumber evidence="2">2.7.13.3</ecNumber>
    </recommendedName>
</protein>
<dbReference type="PROSITE" id="PS50110">
    <property type="entry name" value="RESPONSE_REGULATORY"/>
    <property type="match status" value="1"/>
</dbReference>
<feature type="compositionally biased region" description="Basic and acidic residues" evidence="7">
    <location>
        <begin position="737"/>
        <end position="746"/>
    </location>
</feature>
<dbReference type="SMART" id="SM00387">
    <property type="entry name" value="HATPase_c"/>
    <property type="match status" value="1"/>
</dbReference>
<dbReference type="PROSITE" id="PS50109">
    <property type="entry name" value="HIS_KIN"/>
    <property type="match status" value="1"/>
</dbReference>
<dbReference type="InterPro" id="IPR005467">
    <property type="entry name" value="His_kinase_dom"/>
</dbReference>
<dbReference type="Gene3D" id="1.10.287.130">
    <property type="match status" value="1"/>
</dbReference>
<dbReference type="SUPFAM" id="SSF52172">
    <property type="entry name" value="CheY-like"/>
    <property type="match status" value="2"/>
</dbReference>
<dbReference type="InterPro" id="IPR003594">
    <property type="entry name" value="HATPase_dom"/>
</dbReference>
<feature type="compositionally biased region" description="Low complexity" evidence="7">
    <location>
        <begin position="796"/>
        <end position="811"/>
    </location>
</feature>
<evidence type="ECO:0000256" key="5">
    <source>
        <dbReference type="ARBA" id="ARBA00022777"/>
    </source>
</evidence>
<dbReference type="AlphaFoldDB" id="A0A4S8MII9"/>
<dbReference type="Gene3D" id="3.30.565.10">
    <property type="entry name" value="Histidine kinase-like ATPase, C-terminal domain"/>
    <property type="match status" value="1"/>
</dbReference>
<feature type="modified residue" description="4-aspartylphosphate" evidence="6">
    <location>
        <position position="929"/>
    </location>
</feature>
<dbReference type="CDD" id="cd17546">
    <property type="entry name" value="REC_hyHK_CKI1_RcsC-like"/>
    <property type="match status" value="1"/>
</dbReference>
<dbReference type="Proteomes" id="UP000297245">
    <property type="component" value="Unassembled WGS sequence"/>
</dbReference>
<evidence type="ECO:0000256" key="4">
    <source>
        <dbReference type="ARBA" id="ARBA00022679"/>
    </source>
</evidence>
<dbReference type="GO" id="GO:0005886">
    <property type="term" value="C:plasma membrane"/>
    <property type="evidence" value="ECO:0007669"/>
    <property type="project" value="TreeGrafter"/>
</dbReference>
<feature type="transmembrane region" description="Helical" evidence="8">
    <location>
        <begin position="140"/>
        <end position="163"/>
    </location>
</feature>
<dbReference type="InterPro" id="IPR036890">
    <property type="entry name" value="HATPase_C_sf"/>
</dbReference>
<dbReference type="SMART" id="SM00448">
    <property type="entry name" value="REC"/>
    <property type="match status" value="1"/>
</dbReference>
<sequence>MGSDSSDPDQVTESKSGETPTMSYPSHFNSNSDRDSVMLHSNSWIKTRLLCYALKTKHFFYPRRFEVTSEETYLQEDWHHNKTLAIWSAVWVILVWVWAFSVIPRPYQTIDYIFYTGVAMIFNLPLPVLIMYNWPRDHRTLYQIFLVIPVWMTAFFLAINIYLCGFYNKAHRFFDCNNKDFTNLFYYTCAMQTIGLFGLKMDRLPALIGVLSYFVVSIGLIVPDHNTWGRSAVNFLVFNLFIIWVHYKKEMTDRHVYSIRKALSRQYKATQQARVNERKTAESKYRLTSYVFHEIRVPLNAALLAVQNMEASGTVSKEVEVEFDALMGSLTMMSKVLNDVLDFHKMDVGHFELVSKPYAFHQSMRSLFIPLQMAADAKGLTLKSDLDPNIDIVARVAAYKAMGEQHDTISKHLEDHPNVNGVVIGDEARLRQIVTNLASNACKFTPEGGTVSISTRLVLPAIASGGKPECVDDYLSASRLAQHNIDHAEDSTAPDPSIVVRIEVSDTGCGISPRECARGKLFSAFNQTERGKLQGGKGTGLGLALVRNIVMLSGGRLGVKSELGAGSTFWVELPLGVGRRALVPSGVVPVEFTESERSMGSDLEKVFNAAMENRETVPESLSHHSLSAVVDAAALKATQLSHANSSPALSVMEQGGHVELVVLRDDSRTSLPTQSLNSPLPTPRTDLSSSTSSRFPLSFINEGEGGEPSHLAQDRVEIEETATPKAQRSSPDPETQTQERRRDESPKSLSRAARPTHIPLPQAVLKAGAASNAIVPSTSTSSPMQRFDSAFSHIGTPSPRSPTSSLSVRTLPDIEPGMPVLVVDDDSITRRLMERTLERMGCQVTVAEDGSVALQMILGSAWDPSIVEADLAETPSRASSTKGSKHQNGSSRPAIDKKNVSFENSASTGSSSSGSGQQQQTKYALVFLDNQMPILSGLRTIRILRRLGRQEFVVGLTGNALKPDQEKYLNAGVDRVVTKPIHDSMIKEILKEANTRRKRTLELLSKGSSSNTTTTGPS</sequence>
<dbReference type="Pfam" id="PF00072">
    <property type="entry name" value="Response_reg"/>
    <property type="match status" value="1"/>
</dbReference>
<evidence type="ECO:0000256" key="2">
    <source>
        <dbReference type="ARBA" id="ARBA00012438"/>
    </source>
</evidence>
<keyword evidence="8" id="KW-0472">Membrane</keyword>
<dbReference type="InterPro" id="IPR011006">
    <property type="entry name" value="CheY-like_superfamily"/>
</dbReference>
<dbReference type="EC" id="2.7.13.3" evidence="2"/>
<dbReference type="InterPro" id="IPR004358">
    <property type="entry name" value="Sig_transdc_His_kin-like_C"/>
</dbReference>
<dbReference type="OrthoDB" id="60033at2759"/>
<evidence type="ECO:0000259" key="10">
    <source>
        <dbReference type="PROSITE" id="PS50110"/>
    </source>
</evidence>
<evidence type="ECO:0000256" key="7">
    <source>
        <dbReference type="SAM" id="MobiDB-lite"/>
    </source>
</evidence>
<keyword evidence="8" id="KW-0812">Transmembrane</keyword>
<keyword evidence="4" id="KW-0808">Transferase</keyword>
<feature type="compositionally biased region" description="Low complexity" evidence="7">
    <location>
        <begin position="907"/>
        <end position="918"/>
    </location>
</feature>